<feature type="domain" description="Septin-type G" evidence="10">
    <location>
        <begin position="162"/>
        <end position="434"/>
    </location>
</feature>
<proteinExistence type="inferred from homology"/>
<protein>
    <recommendedName>
        <fullName evidence="10">Septin-type G domain-containing protein</fullName>
    </recommendedName>
</protein>
<keyword evidence="5 7" id="KW-0342">GTP-binding</keyword>
<dbReference type="GO" id="GO:0051301">
    <property type="term" value="P:cell division"/>
    <property type="evidence" value="ECO:0007669"/>
    <property type="project" value="UniProtKB-KW"/>
</dbReference>
<evidence type="ECO:0000256" key="4">
    <source>
        <dbReference type="ARBA" id="ARBA00023054"/>
    </source>
</evidence>
<keyword evidence="4 8" id="KW-0175">Coiled coil</keyword>
<evidence type="ECO:0000256" key="5">
    <source>
        <dbReference type="ARBA" id="ARBA00023134"/>
    </source>
</evidence>
<keyword evidence="2" id="KW-0132">Cell division</keyword>
<dbReference type="Gene3D" id="3.40.50.300">
    <property type="entry name" value="P-loop containing nucleotide triphosphate hydrolases"/>
    <property type="match status" value="1"/>
</dbReference>
<dbReference type="CDD" id="cd01850">
    <property type="entry name" value="CDC_Septin"/>
    <property type="match status" value="1"/>
</dbReference>
<dbReference type="SUPFAM" id="SSF52540">
    <property type="entry name" value="P-loop containing nucleoside triphosphate hydrolases"/>
    <property type="match status" value="1"/>
</dbReference>
<evidence type="ECO:0000313" key="12">
    <source>
        <dbReference type="Proteomes" id="UP000663879"/>
    </source>
</evidence>
<sequence length="550" mass="63143">MSSNLPNNSKNSVTSIIRDTFSSSSTRELPSDKSTLITSLNYNLNHLNTTTSSSSVSSQSSQKDHLYQNVSHFKQLQNMIQTMHNRDKSPVTGPPSNKPIDIPCEKKPQAPTIPSTPIPTQIKTSSSQVPISTNSSSKSRSLEGYVGFANLPNQVYRKSVKRGFEFNLMLIGESSLGKSTFINSLFLAELYNPEDFPGTFDRRKKTTYIDSTSVMLSEKGVNLRLSIVDTPGFGESIDNSNCWQPIIDFIDNKYEEYLNAESKINRKLPIVDNRIHCCLHFIAPGHTLKQLDIEVMKKLHDRVNLIPVIAKADTMTQDEIKTFKTNVLNVIDEQKIQIYEFPDIDDDDLENNRTNSLLKSKLPFAIVGSNTTLENDGKTFRGRQYPWGCVNIDDLSHCDFMALRTMLIRTHMQDLKDVTNNVHYENYRFKKLAYVTGDKAKPTNKNPFQQLEEERKEAEARLEKMKNEMEGVFDLKVKEKIARLKESEMNLEKQQEAMRLSLEKEEKELEEKRAIFLKEKQIWEESNKDDEDKLRLSLEKEADKKRKKIF</sequence>
<evidence type="ECO:0000256" key="7">
    <source>
        <dbReference type="RuleBase" id="RU004560"/>
    </source>
</evidence>
<name>A0A813NGP2_9BILA</name>
<evidence type="ECO:0000256" key="1">
    <source>
        <dbReference type="ARBA" id="ARBA00004626"/>
    </source>
</evidence>
<dbReference type="FunFam" id="3.40.50.300:FF:000162">
    <property type="entry name" value="septin-7 isoform X1"/>
    <property type="match status" value="1"/>
</dbReference>
<dbReference type="InterPro" id="IPR027417">
    <property type="entry name" value="P-loop_NTPase"/>
</dbReference>
<accession>A0A813NGP2</accession>
<evidence type="ECO:0000256" key="8">
    <source>
        <dbReference type="SAM" id="Coils"/>
    </source>
</evidence>
<dbReference type="PROSITE" id="PS51719">
    <property type="entry name" value="G_SEPTIN"/>
    <property type="match status" value="1"/>
</dbReference>
<comment type="subcellular location">
    <subcellularLocation>
        <location evidence="1">Cleavage furrow</location>
    </subcellularLocation>
</comment>
<dbReference type="Proteomes" id="UP000663879">
    <property type="component" value="Unassembled WGS sequence"/>
</dbReference>
<dbReference type="InterPro" id="IPR016491">
    <property type="entry name" value="Septin"/>
</dbReference>
<evidence type="ECO:0000256" key="6">
    <source>
        <dbReference type="ARBA" id="ARBA00023306"/>
    </source>
</evidence>
<dbReference type="InterPro" id="IPR030379">
    <property type="entry name" value="G_SEPTIN_dom"/>
</dbReference>
<organism evidence="11 12">
    <name type="scientific">Brachionus calyciflorus</name>
    <dbReference type="NCBI Taxonomy" id="104777"/>
    <lineage>
        <taxon>Eukaryota</taxon>
        <taxon>Metazoa</taxon>
        <taxon>Spiralia</taxon>
        <taxon>Gnathifera</taxon>
        <taxon>Rotifera</taxon>
        <taxon>Eurotatoria</taxon>
        <taxon>Monogononta</taxon>
        <taxon>Pseudotrocha</taxon>
        <taxon>Ploima</taxon>
        <taxon>Brachionidae</taxon>
        <taxon>Brachionus</taxon>
    </lineage>
</organism>
<evidence type="ECO:0000259" key="10">
    <source>
        <dbReference type="PROSITE" id="PS51719"/>
    </source>
</evidence>
<feature type="region of interest" description="Disordered" evidence="9">
    <location>
        <begin position="85"/>
        <end position="136"/>
    </location>
</feature>
<feature type="compositionally biased region" description="Low complexity" evidence="9">
    <location>
        <begin position="112"/>
        <end position="127"/>
    </location>
</feature>
<evidence type="ECO:0000313" key="11">
    <source>
        <dbReference type="EMBL" id="CAF0738471.1"/>
    </source>
</evidence>
<evidence type="ECO:0000256" key="2">
    <source>
        <dbReference type="ARBA" id="ARBA00022618"/>
    </source>
</evidence>
<dbReference type="GO" id="GO:0032154">
    <property type="term" value="C:cleavage furrow"/>
    <property type="evidence" value="ECO:0007669"/>
    <property type="project" value="UniProtKB-SubCell"/>
</dbReference>
<dbReference type="PANTHER" id="PTHR18884">
    <property type="entry name" value="SEPTIN"/>
    <property type="match status" value="1"/>
</dbReference>
<evidence type="ECO:0000256" key="9">
    <source>
        <dbReference type="SAM" id="MobiDB-lite"/>
    </source>
</evidence>
<dbReference type="GO" id="GO:0005525">
    <property type="term" value="F:GTP binding"/>
    <property type="evidence" value="ECO:0007669"/>
    <property type="project" value="UniProtKB-KW"/>
</dbReference>
<keyword evidence="6" id="KW-0131">Cell cycle</keyword>
<gene>
    <name evidence="11" type="ORF">OXX778_LOCUS3258</name>
</gene>
<reference evidence="11" key="1">
    <citation type="submission" date="2021-02" db="EMBL/GenBank/DDBJ databases">
        <authorList>
            <person name="Nowell W R."/>
        </authorList>
    </citation>
    <scope>NUCLEOTIDE SEQUENCE</scope>
    <source>
        <strain evidence="11">Ploen Becks lab</strain>
    </source>
</reference>
<dbReference type="AlphaFoldDB" id="A0A813NGP2"/>
<feature type="region of interest" description="Disordered" evidence="9">
    <location>
        <begin position="526"/>
        <end position="550"/>
    </location>
</feature>
<evidence type="ECO:0000256" key="3">
    <source>
        <dbReference type="ARBA" id="ARBA00022741"/>
    </source>
</evidence>
<keyword evidence="12" id="KW-1185">Reference proteome</keyword>
<comment type="caution">
    <text evidence="11">The sequence shown here is derived from an EMBL/GenBank/DDBJ whole genome shotgun (WGS) entry which is preliminary data.</text>
</comment>
<dbReference type="EMBL" id="CAJNOC010000282">
    <property type="protein sequence ID" value="CAF0738471.1"/>
    <property type="molecule type" value="Genomic_DNA"/>
</dbReference>
<feature type="compositionally biased region" description="Basic and acidic residues" evidence="9">
    <location>
        <begin position="526"/>
        <end position="544"/>
    </location>
</feature>
<keyword evidence="3 7" id="KW-0547">Nucleotide-binding</keyword>
<comment type="similarity">
    <text evidence="7">Belongs to the TRAFAC class TrmE-Era-EngA-EngB-Septin-like GTPase superfamily. Septin GTPase family.</text>
</comment>
<dbReference type="OrthoDB" id="416553at2759"/>
<dbReference type="Pfam" id="PF00735">
    <property type="entry name" value="Septin"/>
    <property type="match status" value="1"/>
</dbReference>
<dbReference type="GO" id="GO:0005856">
    <property type="term" value="C:cytoskeleton"/>
    <property type="evidence" value="ECO:0007669"/>
    <property type="project" value="UniProtKB-ARBA"/>
</dbReference>
<feature type="coiled-coil region" evidence="8">
    <location>
        <begin position="448"/>
        <end position="519"/>
    </location>
</feature>